<gene>
    <name evidence="6 8" type="primary">tilS</name>
    <name evidence="8" type="ORF">EUU23_13630</name>
</gene>
<dbReference type="Pfam" id="PF01171">
    <property type="entry name" value="ATP_bind_3"/>
    <property type="match status" value="1"/>
</dbReference>
<evidence type="ECO:0000313" key="8">
    <source>
        <dbReference type="EMBL" id="MVZ98729.1"/>
    </source>
</evidence>
<evidence type="ECO:0000256" key="5">
    <source>
        <dbReference type="ARBA" id="ARBA00048539"/>
    </source>
</evidence>
<dbReference type="PANTHER" id="PTHR43033">
    <property type="entry name" value="TRNA(ILE)-LYSIDINE SYNTHASE-RELATED"/>
    <property type="match status" value="1"/>
</dbReference>
<comment type="domain">
    <text evidence="6">The N-terminal region contains the highly conserved SGGXDS motif, predicted to be a P-loop motif involved in ATP binding.</text>
</comment>
<dbReference type="PROSITE" id="PS50252">
    <property type="entry name" value="TBOX_3"/>
    <property type="match status" value="1"/>
</dbReference>
<dbReference type="GO" id="GO:0006400">
    <property type="term" value="P:tRNA modification"/>
    <property type="evidence" value="ECO:0007669"/>
    <property type="project" value="UniProtKB-UniRule"/>
</dbReference>
<dbReference type="GO" id="GO:0005524">
    <property type="term" value="F:ATP binding"/>
    <property type="evidence" value="ECO:0007669"/>
    <property type="project" value="UniProtKB-UniRule"/>
</dbReference>
<dbReference type="CDD" id="cd01992">
    <property type="entry name" value="TilS_N"/>
    <property type="match status" value="1"/>
</dbReference>
<comment type="catalytic activity">
    <reaction evidence="5 6">
        <text>cytidine(34) in tRNA(Ile2) + L-lysine + ATP = lysidine(34) in tRNA(Ile2) + AMP + diphosphate + H(+)</text>
        <dbReference type="Rhea" id="RHEA:43744"/>
        <dbReference type="Rhea" id="RHEA-COMP:10625"/>
        <dbReference type="Rhea" id="RHEA-COMP:10670"/>
        <dbReference type="ChEBI" id="CHEBI:15378"/>
        <dbReference type="ChEBI" id="CHEBI:30616"/>
        <dbReference type="ChEBI" id="CHEBI:32551"/>
        <dbReference type="ChEBI" id="CHEBI:33019"/>
        <dbReference type="ChEBI" id="CHEBI:82748"/>
        <dbReference type="ChEBI" id="CHEBI:83665"/>
        <dbReference type="ChEBI" id="CHEBI:456215"/>
        <dbReference type="EC" id="6.3.4.19"/>
    </reaction>
</comment>
<dbReference type="InterPro" id="IPR046360">
    <property type="entry name" value="T-box_DNA-bd"/>
</dbReference>
<organism evidence="8 9">
    <name type="scientific">Sphingorhabdus profundilacus</name>
    <dbReference type="NCBI Taxonomy" id="2509718"/>
    <lineage>
        <taxon>Bacteria</taxon>
        <taxon>Pseudomonadati</taxon>
        <taxon>Pseudomonadota</taxon>
        <taxon>Alphaproteobacteria</taxon>
        <taxon>Sphingomonadales</taxon>
        <taxon>Sphingomonadaceae</taxon>
        <taxon>Sphingorhabdus</taxon>
    </lineage>
</organism>
<dbReference type="GO" id="GO:0005737">
    <property type="term" value="C:cytoplasm"/>
    <property type="evidence" value="ECO:0007669"/>
    <property type="project" value="UniProtKB-SubCell"/>
</dbReference>
<keyword evidence="4 6" id="KW-0067">ATP-binding</keyword>
<dbReference type="Proteomes" id="UP000471147">
    <property type="component" value="Unassembled WGS sequence"/>
</dbReference>
<dbReference type="PANTHER" id="PTHR43033:SF1">
    <property type="entry name" value="TRNA(ILE)-LYSIDINE SYNTHASE-RELATED"/>
    <property type="match status" value="1"/>
</dbReference>
<reference evidence="8 9" key="1">
    <citation type="submission" date="2019-01" db="EMBL/GenBank/DDBJ databases">
        <title>Sphingorhabdus lacus sp.nov., isolated from an oligotrophic freshwater lake.</title>
        <authorList>
            <person name="Park M."/>
        </authorList>
    </citation>
    <scope>NUCLEOTIDE SEQUENCE [LARGE SCALE GENOMIC DNA]</scope>
    <source>
        <strain evidence="8 9">IMCC26285</strain>
    </source>
</reference>
<dbReference type="GO" id="GO:0032267">
    <property type="term" value="F:tRNA(Ile)-lysidine synthase activity"/>
    <property type="evidence" value="ECO:0007669"/>
    <property type="project" value="UniProtKB-EC"/>
</dbReference>
<keyword evidence="3 6" id="KW-0547">Nucleotide-binding</keyword>
<keyword evidence="6" id="KW-0963">Cytoplasm</keyword>
<dbReference type="InterPro" id="IPR012094">
    <property type="entry name" value="tRNA_Ile_lys_synt"/>
</dbReference>
<keyword evidence="2 6" id="KW-0819">tRNA processing</keyword>
<comment type="function">
    <text evidence="6">Ligates lysine onto the cytidine present at position 34 of the AUA codon-specific tRNA(Ile) that contains the anticodon CAU, in an ATP-dependent manner. Cytidine is converted to lysidine, thus changing the amino acid specificity of the tRNA from methionine to isoleucine.</text>
</comment>
<dbReference type="InterPro" id="IPR011063">
    <property type="entry name" value="TilS/TtcA_N"/>
</dbReference>
<evidence type="ECO:0000259" key="7">
    <source>
        <dbReference type="PROSITE" id="PS50252"/>
    </source>
</evidence>
<feature type="domain" description="T-box" evidence="7">
    <location>
        <begin position="150"/>
        <end position="273"/>
    </location>
</feature>
<accession>A0A6I4M0M0</accession>
<evidence type="ECO:0000256" key="3">
    <source>
        <dbReference type="ARBA" id="ARBA00022741"/>
    </source>
</evidence>
<comment type="subcellular location">
    <subcellularLocation>
        <location evidence="6">Cytoplasm</location>
    </subcellularLocation>
</comment>
<comment type="similarity">
    <text evidence="6">Belongs to the tRNA(Ile)-lysidine synthase family.</text>
</comment>
<evidence type="ECO:0000313" key="9">
    <source>
        <dbReference type="Proteomes" id="UP000471147"/>
    </source>
</evidence>
<dbReference type="NCBIfam" id="TIGR02432">
    <property type="entry name" value="lysidine_TilS_N"/>
    <property type="match status" value="1"/>
</dbReference>
<dbReference type="GO" id="GO:0003700">
    <property type="term" value="F:DNA-binding transcription factor activity"/>
    <property type="evidence" value="ECO:0007669"/>
    <property type="project" value="InterPro"/>
</dbReference>
<proteinExistence type="inferred from homology"/>
<keyword evidence="9" id="KW-1185">Reference proteome</keyword>
<evidence type="ECO:0000256" key="2">
    <source>
        <dbReference type="ARBA" id="ARBA00022694"/>
    </source>
</evidence>
<name>A0A6I4M0M0_9SPHN</name>
<dbReference type="SUPFAM" id="SSF52402">
    <property type="entry name" value="Adenine nucleotide alpha hydrolases-like"/>
    <property type="match status" value="1"/>
</dbReference>
<evidence type="ECO:0000256" key="1">
    <source>
        <dbReference type="ARBA" id="ARBA00022598"/>
    </source>
</evidence>
<dbReference type="AlphaFoldDB" id="A0A6I4M0M0"/>
<sequence>MHIKIPCDGLDRFRQALADLGVLRQDRLMLAISGGPDSLALLLLASRVLPGQVVAATVDHQLRPESADEADFVGALCLDLAVPHDIMRPAHPIVGNIQSSARAARYALLEQAADAHGCAYIATAHHGDDQIETLLMRVARGSGVDGMASIRAKNGRIIRPILGFAKAELEDICAAAGIDPVRDPSNDNADFDRVAMRQWIAQTDHPFQIDRANRTAAACGDAADALSWMTRTLADERITQTDDAITCDAQSLPREIQRRLLLESIHRLDPGLHPKGGAIDHLLIQLQSGKSAMIGNLICKGGPRWTLSPAPPRRTGGP</sequence>
<protein>
    <recommendedName>
        <fullName evidence="6">tRNA(Ile)-lysidine synthase</fullName>
        <ecNumber evidence="6">6.3.4.19</ecNumber>
    </recommendedName>
    <alternativeName>
        <fullName evidence="6">tRNA(Ile)-2-lysyl-cytidine synthase</fullName>
    </alternativeName>
    <alternativeName>
        <fullName evidence="6">tRNA(Ile)-lysidine synthetase</fullName>
    </alternativeName>
</protein>
<feature type="binding site" evidence="6">
    <location>
        <begin position="33"/>
        <end position="38"/>
    </location>
    <ligand>
        <name>ATP</name>
        <dbReference type="ChEBI" id="CHEBI:30616"/>
    </ligand>
</feature>
<dbReference type="HAMAP" id="MF_01161">
    <property type="entry name" value="tRNA_Ile_lys_synt"/>
    <property type="match status" value="1"/>
</dbReference>
<dbReference type="Gene3D" id="3.40.50.620">
    <property type="entry name" value="HUPs"/>
    <property type="match status" value="1"/>
</dbReference>
<dbReference type="GO" id="GO:0045893">
    <property type="term" value="P:positive regulation of DNA-templated transcription"/>
    <property type="evidence" value="ECO:0007669"/>
    <property type="project" value="InterPro"/>
</dbReference>
<dbReference type="RefSeq" id="WP_160354591.1">
    <property type="nucleotide sequence ID" value="NZ_SDWJ01000002.1"/>
</dbReference>
<keyword evidence="1 6" id="KW-0436">Ligase</keyword>
<evidence type="ECO:0000256" key="4">
    <source>
        <dbReference type="ARBA" id="ARBA00022840"/>
    </source>
</evidence>
<evidence type="ECO:0000256" key="6">
    <source>
        <dbReference type="HAMAP-Rule" id="MF_01161"/>
    </source>
</evidence>
<dbReference type="EMBL" id="SDWJ01000002">
    <property type="protein sequence ID" value="MVZ98729.1"/>
    <property type="molecule type" value="Genomic_DNA"/>
</dbReference>
<dbReference type="InterPro" id="IPR014729">
    <property type="entry name" value="Rossmann-like_a/b/a_fold"/>
</dbReference>
<dbReference type="EC" id="6.3.4.19" evidence="6"/>
<dbReference type="InterPro" id="IPR012795">
    <property type="entry name" value="tRNA_Ile_lys_synt_N"/>
</dbReference>
<comment type="caution">
    <text evidence="8">The sequence shown here is derived from an EMBL/GenBank/DDBJ whole genome shotgun (WGS) entry which is preliminary data.</text>
</comment>
<dbReference type="OrthoDB" id="9807403at2"/>